<accession>C5EBE9</accession>
<dbReference type="EMBL" id="DS990240">
    <property type="protein sequence ID" value="EEQ55343.1"/>
    <property type="molecule type" value="Genomic_DNA"/>
</dbReference>
<name>C5EBE9_BIFLI</name>
<dbReference type="Proteomes" id="UP000005084">
    <property type="component" value="Unassembled WGS sequence"/>
</dbReference>
<evidence type="ECO:0000313" key="1">
    <source>
        <dbReference type="EMBL" id="EEQ55343.1"/>
    </source>
</evidence>
<protein>
    <submittedName>
        <fullName evidence="1">Uncharacterized protein</fullName>
    </submittedName>
</protein>
<dbReference type="HOGENOM" id="CLU_2314709_0_0_11"/>
<sequence length="99" mass="11455">MTKKGEQWRQLAGQIPERIDFRTLGCIDEPAEQRFGENAKQIRLITVNDWSIITNIVLVHCFVACSALSGNLFHWRLVPVRVQIANAFRKLWMIAGKYQ</sequence>
<dbReference type="AlphaFoldDB" id="C5EBE9"/>
<proteinExistence type="predicted"/>
<reference evidence="1" key="1">
    <citation type="submission" date="2008-08" db="EMBL/GenBank/DDBJ databases">
        <title>Annotation of Bifidobacterium longum subsp. infantis CCUG 52486.</title>
        <authorList>
            <consortium name="The Broad Institute Genome Sequencing Platform"/>
            <person name="Gougoulias C."/>
            <person name="Tuohy K.M."/>
            <person name="Gibson G.R."/>
            <person name="Ward D."/>
            <person name="Mehta T."/>
            <person name="Young S."/>
            <person name="Jaffe D."/>
            <person name="Gnerre S."/>
            <person name="Berlin A."/>
            <person name="Heiman D."/>
            <person name="Hepburn T."/>
            <person name="Shea T."/>
            <person name="Sykes S."/>
            <person name="Alvarado L."/>
            <person name="Kodira C."/>
            <person name="Borodovsky M."/>
            <person name="Lander E."/>
            <person name="Galagan J."/>
            <person name="Nusbaum C."/>
            <person name="Birren B."/>
        </authorList>
    </citation>
    <scope>NUCLEOTIDE SEQUENCE [LARGE SCALE GENOMIC DNA]</scope>
    <source>
        <strain evidence="1">CCUG 52486</strain>
    </source>
</reference>
<gene>
    <name evidence="1" type="ORF">BLIG_01667</name>
</gene>
<organism evidence="1">
    <name type="scientific">Bifidobacterium longum subsp. infantis CCUG 52486</name>
    <dbReference type="NCBI Taxonomy" id="537937"/>
    <lineage>
        <taxon>Bacteria</taxon>
        <taxon>Bacillati</taxon>
        <taxon>Actinomycetota</taxon>
        <taxon>Actinomycetes</taxon>
        <taxon>Bifidobacteriales</taxon>
        <taxon>Bifidobacteriaceae</taxon>
        <taxon>Bifidobacterium</taxon>
    </lineage>
</organism>